<dbReference type="InterPro" id="IPR036291">
    <property type="entry name" value="NAD(P)-bd_dom_sf"/>
</dbReference>
<dbReference type="AlphaFoldDB" id="A0A316FC97"/>
<dbReference type="PANTHER" id="PTHR48079:SF6">
    <property type="entry name" value="NAD(P)-BINDING DOMAIN-CONTAINING PROTEIN-RELATED"/>
    <property type="match status" value="1"/>
</dbReference>
<proteinExistence type="predicted"/>
<dbReference type="Gene3D" id="3.40.50.720">
    <property type="entry name" value="NAD(P)-binding Rossmann-like Domain"/>
    <property type="match status" value="1"/>
</dbReference>
<keyword evidence="4" id="KW-1185">Reference proteome</keyword>
<dbReference type="InterPro" id="IPR051783">
    <property type="entry name" value="NAD(P)-dependent_oxidoreduct"/>
</dbReference>
<evidence type="ECO:0000313" key="4">
    <source>
        <dbReference type="Proteomes" id="UP000245790"/>
    </source>
</evidence>
<reference evidence="3 4" key="1">
    <citation type="submission" date="2018-05" db="EMBL/GenBank/DDBJ databases">
        <title>Genomic Encyclopedia of Type Strains, Phase IV (KMG-IV): sequencing the most valuable type-strain genomes for metagenomic binning, comparative biology and taxonomic classification.</title>
        <authorList>
            <person name="Goeker M."/>
        </authorList>
    </citation>
    <scope>NUCLEOTIDE SEQUENCE [LARGE SCALE GENOMIC DNA]</scope>
    <source>
        <strain evidence="3 4">DSM 25350</strain>
    </source>
</reference>
<gene>
    <name evidence="3" type="ORF">C8D97_11615</name>
</gene>
<organism evidence="3 4">
    <name type="scientific">Pleionea mediterranea</name>
    <dbReference type="NCBI Taxonomy" id="523701"/>
    <lineage>
        <taxon>Bacteria</taxon>
        <taxon>Pseudomonadati</taxon>
        <taxon>Pseudomonadota</taxon>
        <taxon>Gammaproteobacteria</taxon>
        <taxon>Oceanospirillales</taxon>
        <taxon>Pleioneaceae</taxon>
        <taxon>Pleionea</taxon>
    </lineage>
</organism>
<feature type="compositionally biased region" description="Low complexity" evidence="1">
    <location>
        <begin position="244"/>
        <end position="262"/>
    </location>
</feature>
<dbReference type="InterPro" id="IPR029903">
    <property type="entry name" value="RmlD-like-bd"/>
</dbReference>
<sequence>MASVLMVGFGKLAQQLATQLSNDFELAGVKRTTLTQDHNLPSSLSMHYLDLNDATTLTSLPTDFDFAVITLSPDAMTDDAYHQTYVKGVHHLLEHFKSVHANTRFIYVSSTRVYGQNSGEWVDEQSETLPTSIKGKCLLEAENLVLSHSLNNCVVRFSGIYNHKRTRFFKRVQQGVELQKLPPYYSNRIHQDDCVGIICFLLQKMKANQPLDPIYLCSDHSPTPQFEVAEWIANRFDFPSPKASSNHSSNSDSSNNFSTDSFLTKNQGKRCDSSRIRQLGYQFKFPSFQQGYAELPNEK</sequence>
<dbReference type="GO" id="GO:0004029">
    <property type="term" value="F:aldehyde dehydrogenase (NAD+) activity"/>
    <property type="evidence" value="ECO:0007669"/>
    <property type="project" value="TreeGrafter"/>
</dbReference>
<evidence type="ECO:0000256" key="1">
    <source>
        <dbReference type="SAM" id="MobiDB-lite"/>
    </source>
</evidence>
<dbReference type="EMBL" id="QGGU01000016">
    <property type="protein sequence ID" value="PWK43601.1"/>
    <property type="molecule type" value="Genomic_DNA"/>
</dbReference>
<evidence type="ECO:0000313" key="3">
    <source>
        <dbReference type="EMBL" id="PWK43601.1"/>
    </source>
</evidence>
<evidence type="ECO:0000259" key="2">
    <source>
        <dbReference type="Pfam" id="PF04321"/>
    </source>
</evidence>
<dbReference type="OrthoDB" id="9808276at2"/>
<dbReference type="RefSeq" id="WP_109765036.1">
    <property type="nucleotide sequence ID" value="NZ_QGGU01000016.1"/>
</dbReference>
<accession>A0A316FC97</accession>
<dbReference type="GO" id="GO:0005737">
    <property type="term" value="C:cytoplasm"/>
    <property type="evidence" value="ECO:0007669"/>
    <property type="project" value="TreeGrafter"/>
</dbReference>
<dbReference type="SUPFAM" id="SSF51735">
    <property type="entry name" value="NAD(P)-binding Rossmann-fold domains"/>
    <property type="match status" value="1"/>
</dbReference>
<feature type="domain" description="RmlD-like substrate binding" evidence="2">
    <location>
        <begin position="13"/>
        <end position="250"/>
    </location>
</feature>
<name>A0A316FC97_9GAMM</name>
<feature type="region of interest" description="Disordered" evidence="1">
    <location>
        <begin position="242"/>
        <end position="269"/>
    </location>
</feature>
<protein>
    <submittedName>
        <fullName evidence="3">Nucleoside-diphosphate-sugar epimerase</fullName>
    </submittedName>
</protein>
<dbReference type="PANTHER" id="PTHR48079">
    <property type="entry name" value="PROTEIN YEEZ"/>
    <property type="match status" value="1"/>
</dbReference>
<comment type="caution">
    <text evidence="3">The sequence shown here is derived from an EMBL/GenBank/DDBJ whole genome shotgun (WGS) entry which is preliminary data.</text>
</comment>
<dbReference type="Proteomes" id="UP000245790">
    <property type="component" value="Unassembled WGS sequence"/>
</dbReference>
<dbReference type="Pfam" id="PF04321">
    <property type="entry name" value="RmlD_sub_bind"/>
    <property type="match status" value="1"/>
</dbReference>